<reference evidence="2 3" key="1">
    <citation type="submission" date="2019-05" db="EMBL/GenBank/DDBJ databases">
        <title>Emergence of the Ug99 lineage of the wheat stem rust pathogen through somatic hybridization.</title>
        <authorList>
            <person name="Li F."/>
            <person name="Upadhyaya N.M."/>
            <person name="Sperschneider J."/>
            <person name="Matny O."/>
            <person name="Nguyen-Phuc H."/>
            <person name="Mago R."/>
            <person name="Raley C."/>
            <person name="Miller M.E."/>
            <person name="Silverstein K.A.T."/>
            <person name="Henningsen E."/>
            <person name="Hirsch C.D."/>
            <person name="Visser B."/>
            <person name="Pretorius Z.A."/>
            <person name="Steffenson B.J."/>
            <person name="Schwessinger B."/>
            <person name="Dodds P.N."/>
            <person name="Figueroa M."/>
        </authorList>
    </citation>
    <scope>NUCLEOTIDE SEQUENCE [LARGE SCALE GENOMIC DNA]</scope>
    <source>
        <strain evidence="2">21-0</strain>
    </source>
</reference>
<evidence type="ECO:0000313" key="3">
    <source>
        <dbReference type="Proteomes" id="UP000324748"/>
    </source>
</evidence>
<evidence type="ECO:0000313" key="2">
    <source>
        <dbReference type="EMBL" id="KAA1113428.1"/>
    </source>
</evidence>
<protein>
    <submittedName>
        <fullName evidence="2">Uncharacterized protein</fullName>
    </submittedName>
</protein>
<comment type="caution">
    <text evidence="2">The sequence shown here is derived from an EMBL/GenBank/DDBJ whole genome shotgun (WGS) entry which is preliminary data.</text>
</comment>
<sequence>MLQGSGEATAAVERGARHTTADGPDGMSNAAKITTNHPEFVFQSQSHKNDFLIPSGSQASNSGQFSVLPITLKDQEALKEELFEELTKYISHWKEFDDQGKFDKIKLGKNSM</sequence>
<dbReference type="EMBL" id="VSWC01000015">
    <property type="protein sequence ID" value="KAA1113428.1"/>
    <property type="molecule type" value="Genomic_DNA"/>
</dbReference>
<organism evidence="2 3">
    <name type="scientific">Puccinia graminis f. sp. tritici</name>
    <dbReference type="NCBI Taxonomy" id="56615"/>
    <lineage>
        <taxon>Eukaryota</taxon>
        <taxon>Fungi</taxon>
        <taxon>Dikarya</taxon>
        <taxon>Basidiomycota</taxon>
        <taxon>Pucciniomycotina</taxon>
        <taxon>Pucciniomycetes</taxon>
        <taxon>Pucciniales</taxon>
        <taxon>Pucciniaceae</taxon>
        <taxon>Puccinia</taxon>
    </lineage>
</organism>
<dbReference type="Proteomes" id="UP000324748">
    <property type="component" value="Unassembled WGS sequence"/>
</dbReference>
<accession>A0A5B0QJU6</accession>
<gene>
    <name evidence="2" type="ORF">PGT21_031337</name>
</gene>
<evidence type="ECO:0000256" key="1">
    <source>
        <dbReference type="SAM" id="MobiDB-lite"/>
    </source>
</evidence>
<dbReference type="AlphaFoldDB" id="A0A5B0QJU6"/>
<keyword evidence="3" id="KW-1185">Reference proteome</keyword>
<name>A0A5B0QJU6_PUCGR</name>
<feature type="region of interest" description="Disordered" evidence="1">
    <location>
        <begin position="1"/>
        <end position="37"/>
    </location>
</feature>
<proteinExistence type="predicted"/>